<reference evidence="1 2" key="1">
    <citation type="submission" date="2016-10" db="EMBL/GenBank/DDBJ databases">
        <authorList>
            <person name="de Groot N.N."/>
        </authorList>
    </citation>
    <scope>NUCLEOTIDE SEQUENCE [LARGE SCALE GENOMIC DNA]</scope>
    <source>
        <strain evidence="1 2">DSM 10495</strain>
    </source>
</reference>
<dbReference type="PANTHER" id="PTHR30528">
    <property type="entry name" value="CYTOPLASMIC PROTEIN"/>
    <property type="match status" value="1"/>
</dbReference>
<keyword evidence="2" id="KW-1185">Reference proteome</keyword>
<evidence type="ECO:0000313" key="2">
    <source>
        <dbReference type="Proteomes" id="UP000182652"/>
    </source>
</evidence>
<dbReference type="InterPro" id="IPR009351">
    <property type="entry name" value="AlkZ-like"/>
</dbReference>
<gene>
    <name evidence="1" type="ORF">SAMN04489745_1460</name>
</gene>
<evidence type="ECO:0008006" key="3">
    <source>
        <dbReference type="Google" id="ProtNLM"/>
    </source>
</evidence>
<evidence type="ECO:0000313" key="1">
    <source>
        <dbReference type="EMBL" id="SEB86703.1"/>
    </source>
</evidence>
<dbReference type="Pfam" id="PF06224">
    <property type="entry name" value="AlkZ-like"/>
    <property type="match status" value="1"/>
</dbReference>
<dbReference type="Proteomes" id="UP000182652">
    <property type="component" value="Unassembled WGS sequence"/>
</dbReference>
<accession>A0A1H4MUS2</accession>
<dbReference type="STRING" id="156980.SAMN04489745_1460"/>
<name>A0A1H4MUS2_9MICC</name>
<dbReference type="EMBL" id="FNSN01000003">
    <property type="protein sequence ID" value="SEB86703.1"/>
    <property type="molecule type" value="Genomic_DNA"/>
</dbReference>
<proteinExistence type="predicted"/>
<organism evidence="1 2">
    <name type="scientific">Arthrobacter woluwensis</name>
    <dbReference type="NCBI Taxonomy" id="156980"/>
    <lineage>
        <taxon>Bacteria</taxon>
        <taxon>Bacillati</taxon>
        <taxon>Actinomycetota</taxon>
        <taxon>Actinomycetes</taxon>
        <taxon>Micrococcales</taxon>
        <taxon>Micrococcaceae</taxon>
        <taxon>Arthrobacter</taxon>
    </lineage>
</organism>
<dbReference type="RefSeq" id="WP_066211101.1">
    <property type="nucleotide sequence ID" value="NZ_FNSN01000003.1"/>
</dbReference>
<protein>
    <recommendedName>
        <fullName evidence="3">Winged helix-turn-helix domain-containing protein</fullName>
    </recommendedName>
</protein>
<dbReference type="PANTHER" id="PTHR30528:SF0">
    <property type="entry name" value="CYTOPLASMIC PROTEIN"/>
    <property type="match status" value="1"/>
</dbReference>
<sequence length="405" mass="45959">MPETLTLAQARRIALAAQGLSKERPTGPATARSVGRSFAQMQLVQIDSVNVLSRSHYLPFFSRLGAYDKALVDRMSQKAPRSMMEFWAHEASFIQPGHFDALRHWQRRRWVSAEHLDATQREQLRENILEVLGRSRPLTASQLTERLGHVEEKRNDHWGWNWNAVKVVLEYLFARGEVTSAGRTDQFERRYTLTARAFPLFEAQQGPDLHDPAAREASLDLLVEASARAHGIGTVKCLADYFRLPVRPVGEALERLAARDVVRPVDVDGWGSGLYRHLGVKLPRTASGQALLSPFDPMVFERTRLERLFGFHYRIEIYTPAHRRRYGYYVLPFLLRDTMAARVDLKADRAASRLVVRGAYDEPGAPSDTAVRLAEELRTMAGWLGLDAIEVEGSDDFTVQLKRSL</sequence>
<dbReference type="AlphaFoldDB" id="A0A1H4MUS2"/>